<evidence type="ECO:0000256" key="2">
    <source>
        <dbReference type="ARBA" id="ARBA00011738"/>
    </source>
</evidence>
<dbReference type="Gene3D" id="3.40.140.10">
    <property type="entry name" value="Cytidine Deaminase, domain 2"/>
    <property type="match status" value="2"/>
</dbReference>
<dbReference type="CDD" id="cd01283">
    <property type="entry name" value="cytidine_deaminase"/>
    <property type="match status" value="2"/>
</dbReference>
<dbReference type="PROSITE" id="PS00903">
    <property type="entry name" value="CYT_DCMP_DEAMINASES_1"/>
    <property type="match status" value="1"/>
</dbReference>
<sequence length="295" mass="32279">MHPRYHAPFAQLSDTLQHALLPILERPDFVGMLLADDVTTLCTQCDLTPETLAYALLPLAAACAIAPISHFQVGAVAQGESGNLYFGANMEFTAVPLQQTLHAEQSAIAHAWLRQERGLTSITVNYTPCGHCRQFMNELNRANTLHIHLPGREPAQLHHYLPDAFGPQDLNITTLLMDPVNHGRTLLDADLLAQTALDAANRSHAPYSNALSGVALETERGTVYTGRYAENAAFNPSLPPLQVALNLMNLAGEDIHSVRRAALVEPRNTTISQWVMLQIILAEAGCTDVQQHFID</sequence>
<keyword evidence="4 6" id="KW-0378">Hydrolase</keyword>
<dbReference type="InterPro" id="IPR002125">
    <property type="entry name" value="CMP_dCMP_dom"/>
</dbReference>
<feature type="binding site" evidence="6">
    <location>
        <position position="132"/>
    </location>
    <ligand>
        <name>Zn(2+)</name>
        <dbReference type="ChEBI" id="CHEBI:29105"/>
        <note>catalytic</note>
    </ligand>
</feature>
<dbReference type="Pfam" id="PF08211">
    <property type="entry name" value="dCMP_cyt_deam_2"/>
    <property type="match status" value="1"/>
</dbReference>
<protein>
    <recommendedName>
        <fullName evidence="6">Cytidine deaminase</fullName>
        <ecNumber evidence="6">3.5.4.5</ecNumber>
    </recommendedName>
    <alternativeName>
        <fullName evidence="6">Cytidine aminohydrolase</fullName>
        <shortName evidence="6">CDA</shortName>
    </alternativeName>
</protein>
<evidence type="ECO:0000313" key="8">
    <source>
        <dbReference type="EMBL" id="QZN97227.1"/>
    </source>
</evidence>
<comment type="catalytic activity">
    <reaction evidence="6">
        <text>cytidine + H2O + H(+) = uridine + NH4(+)</text>
        <dbReference type="Rhea" id="RHEA:16069"/>
        <dbReference type="ChEBI" id="CHEBI:15377"/>
        <dbReference type="ChEBI" id="CHEBI:15378"/>
        <dbReference type="ChEBI" id="CHEBI:16704"/>
        <dbReference type="ChEBI" id="CHEBI:17562"/>
        <dbReference type="ChEBI" id="CHEBI:28938"/>
        <dbReference type="EC" id="3.5.4.5"/>
    </reaction>
</comment>
<evidence type="ECO:0000256" key="3">
    <source>
        <dbReference type="ARBA" id="ARBA00022723"/>
    </source>
</evidence>
<comment type="subunit">
    <text evidence="2 6">Homodimer.</text>
</comment>
<keyword evidence="5 6" id="KW-0862">Zinc</keyword>
<dbReference type="NCBIfam" id="NF006537">
    <property type="entry name" value="PRK09027.1"/>
    <property type="match status" value="1"/>
</dbReference>
<comment type="catalytic activity">
    <reaction evidence="6">
        <text>2'-deoxycytidine + H2O + H(+) = 2'-deoxyuridine + NH4(+)</text>
        <dbReference type="Rhea" id="RHEA:13433"/>
        <dbReference type="ChEBI" id="CHEBI:15377"/>
        <dbReference type="ChEBI" id="CHEBI:15378"/>
        <dbReference type="ChEBI" id="CHEBI:15698"/>
        <dbReference type="ChEBI" id="CHEBI:16450"/>
        <dbReference type="ChEBI" id="CHEBI:28938"/>
        <dbReference type="EC" id="3.5.4.5"/>
    </reaction>
</comment>
<evidence type="ECO:0000313" key="9">
    <source>
        <dbReference type="Proteomes" id="UP000825886"/>
    </source>
</evidence>
<reference evidence="8 9" key="1">
    <citation type="submission" date="2021-08" db="EMBL/GenBank/DDBJ databases">
        <title>Culture and genomic analysis of Symbiopectobacterium purcellii sp. nov. gen. nov., isolated from the leafhopper Empoasca decipiens.</title>
        <authorList>
            <person name="Nadal-Jimenez P."/>
            <person name="Siozios S."/>
            <person name="Halliday N."/>
            <person name="Camara M."/>
            <person name="Hurst G.D.D."/>
        </authorList>
    </citation>
    <scope>NUCLEOTIDE SEQUENCE [LARGE SCALE GENOMIC DNA]</scope>
    <source>
        <strain evidence="8 9">SyEd1</strain>
    </source>
</reference>
<name>A0ABX9AQC6_9ENTR</name>
<dbReference type="Pfam" id="PF00383">
    <property type="entry name" value="dCMP_cyt_deam_1"/>
    <property type="match status" value="1"/>
</dbReference>
<keyword evidence="3 6" id="KW-0479">Metal-binding</keyword>
<dbReference type="InterPro" id="IPR020797">
    <property type="entry name" value="Cytidine_deaminase_bacteria"/>
</dbReference>
<dbReference type="PROSITE" id="PS51747">
    <property type="entry name" value="CYT_DCMP_DEAMINASES_2"/>
    <property type="match status" value="2"/>
</dbReference>
<dbReference type="InterPro" id="IPR050202">
    <property type="entry name" value="Cyt/Deoxycyt_deaminase"/>
</dbReference>
<evidence type="ECO:0000256" key="6">
    <source>
        <dbReference type="HAMAP-Rule" id="MF_01558"/>
    </source>
</evidence>
<dbReference type="SUPFAM" id="SSF53927">
    <property type="entry name" value="Cytidine deaminase-like"/>
    <property type="match status" value="2"/>
</dbReference>
<dbReference type="GO" id="GO:0004126">
    <property type="term" value="F:cytidine deaminase activity"/>
    <property type="evidence" value="ECO:0007669"/>
    <property type="project" value="UniProtKB-EC"/>
</dbReference>
<feature type="binding site" evidence="6">
    <location>
        <position position="102"/>
    </location>
    <ligand>
        <name>Zn(2+)</name>
        <dbReference type="ChEBI" id="CHEBI:29105"/>
        <note>catalytic</note>
    </ligand>
</feature>
<feature type="domain" description="CMP/dCMP-type deaminase" evidence="7">
    <location>
        <begin position="48"/>
        <end position="168"/>
    </location>
</feature>
<keyword evidence="9" id="KW-1185">Reference proteome</keyword>
<comment type="function">
    <text evidence="6">This enzyme scavenges exogenous and endogenous cytidine and 2'-deoxycytidine for UMP synthesis.</text>
</comment>
<dbReference type="PANTHER" id="PTHR11644:SF2">
    <property type="entry name" value="CYTIDINE DEAMINASE"/>
    <property type="match status" value="1"/>
</dbReference>
<feature type="binding site" evidence="6">
    <location>
        <position position="129"/>
    </location>
    <ligand>
        <name>Zn(2+)</name>
        <dbReference type="ChEBI" id="CHEBI:29105"/>
        <note>catalytic</note>
    </ligand>
</feature>
<dbReference type="HAMAP" id="MF_01558">
    <property type="entry name" value="Cyt_deam"/>
    <property type="match status" value="1"/>
</dbReference>
<comment type="cofactor">
    <cofactor evidence="6">
        <name>Zn(2+)</name>
        <dbReference type="ChEBI" id="CHEBI:29105"/>
    </cofactor>
    <text evidence="6">Binds 1 zinc ion.</text>
</comment>
<accession>A0ABX9AQC6</accession>
<dbReference type="PANTHER" id="PTHR11644">
    <property type="entry name" value="CYTIDINE DEAMINASE"/>
    <property type="match status" value="1"/>
</dbReference>
<dbReference type="InterPro" id="IPR006263">
    <property type="entry name" value="Cyt_deam_dimer"/>
</dbReference>
<feature type="active site" description="Proton donor" evidence="6">
    <location>
        <position position="104"/>
    </location>
</feature>
<feature type="binding site" evidence="6">
    <location>
        <begin position="89"/>
        <end position="91"/>
    </location>
    <ligand>
        <name>substrate</name>
    </ligand>
</feature>
<feature type="domain" description="CMP/dCMP-type deaminase" evidence="7">
    <location>
        <begin position="187"/>
        <end position="295"/>
    </location>
</feature>
<dbReference type="PIRSF" id="PIRSF006334">
    <property type="entry name" value="Cdd_plus_pseudo"/>
    <property type="match status" value="1"/>
</dbReference>
<evidence type="ECO:0000256" key="4">
    <source>
        <dbReference type="ARBA" id="ARBA00022801"/>
    </source>
</evidence>
<dbReference type="NCBIfam" id="TIGR01355">
    <property type="entry name" value="cyt_deam_dimer"/>
    <property type="match status" value="1"/>
</dbReference>
<dbReference type="EMBL" id="CP081864">
    <property type="protein sequence ID" value="QZN97227.1"/>
    <property type="molecule type" value="Genomic_DNA"/>
</dbReference>
<dbReference type="InterPro" id="IPR013171">
    <property type="entry name" value="Cyd/dCyd_deaminase_Zn-bd"/>
</dbReference>
<dbReference type="Proteomes" id="UP000825886">
    <property type="component" value="Chromosome"/>
</dbReference>
<comment type="similarity">
    <text evidence="1 6">Belongs to the cytidine and deoxycytidylate deaminase family.</text>
</comment>
<evidence type="ECO:0000259" key="7">
    <source>
        <dbReference type="PROSITE" id="PS51747"/>
    </source>
</evidence>
<evidence type="ECO:0000256" key="1">
    <source>
        <dbReference type="ARBA" id="ARBA00006576"/>
    </source>
</evidence>
<evidence type="ECO:0000256" key="5">
    <source>
        <dbReference type="ARBA" id="ARBA00022833"/>
    </source>
</evidence>
<dbReference type="RefSeq" id="WP_222160252.1">
    <property type="nucleotide sequence ID" value="NZ_CP081864.1"/>
</dbReference>
<proteinExistence type="inferred from homology"/>
<dbReference type="EC" id="3.5.4.5" evidence="6"/>
<dbReference type="InterPro" id="IPR016192">
    <property type="entry name" value="APOBEC/CMP_deaminase_Zn-bd"/>
</dbReference>
<dbReference type="InterPro" id="IPR016193">
    <property type="entry name" value="Cytidine_deaminase-like"/>
</dbReference>
<gene>
    <name evidence="6 8" type="primary">cdd</name>
    <name evidence="8" type="ORF">K6K13_07690</name>
</gene>
<organism evidence="8 9">
    <name type="scientific">Symbiopectobacterium purcellii</name>
    <dbReference type="NCBI Taxonomy" id="2871826"/>
    <lineage>
        <taxon>Bacteria</taxon>
        <taxon>Pseudomonadati</taxon>
        <taxon>Pseudomonadota</taxon>
        <taxon>Gammaproteobacteria</taxon>
        <taxon>Enterobacterales</taxon>
        <taxon>Enterobacteriaceae</taxon>
    </lineage>
</organism>